<dbReference type="AlphaFoldDB" id="A0A0G0JCW5"/>
<proteinExistence type="predicted"/>
<gene>
    <name evidence="1" type="ORF">US52_C0053G0012</name>
</gene>
<accession>A0A0G0JCW5</accession>
<protein>
    <submittedName>
        <fullName evidence="1">Uncharacterized protein</fullName>
    </submittedName>
</protein>
<sequence length="147" mass="16590">MTEEVTTTQDDEMSGMMTPEELAMWKKLQAKRKAMTKQMGSIKEVLFKALTQNFASSIVRAKKDIVTISTKEKYVDGNAYSISFGVEQEESENSDELDTNELAVRILDENIGNLEPIMGIANNVKLSGTYEGKKLFWIIRKKVGKED</sequence>
<evidence type="ECO:0000313" key="1">
    <source>
        <dbReference type="EMBL" id="KKQ34589.1"/>
    </source>
</evidence>
<name>A0A0G0JCW5_9BACT</name>
<reference evidence="1 2" key="1">
    <citation type="journal article" date="2015" name="Nature">
        <title>rRNA introns, odd ribosomes, and small enigmatic genomes across a large radiation of phyla.</title>
        <authorList>
            <person name="Brown C.T."/>
            <person name="Hug L.A."/>
            <person name="Thomas B.C."/>
            <person name="Sharon I."/>
            <person name="Castelle C.J."/>
            <person name="Singh A."/>
            <person name="Wilkins M.J."/>
            <person name="Williams K.H."/>
            <person name="Banfield J.F."/>
        </authorList>
    </citation>
    <scope>NUCLEOTIDE SEQUENCE [LARGE SCALE GENOMIC DNA]</scope>
</reference>
<evidence type="ECO:0000313" key="2">
    <source>
        <dbReference type="Proteomes" id="UP000034852"/>
    </source>
</evidence>
<dbReference type="Proteomes" id="UP000034852">
    <property type="component" value="Unassembled WGS sequence"/>
</dbReference>
<dbReference type="EMBL" id="LBTH01000053">
    <property type="protein sequence ID" value="KKQ34589.1"/>
    <property type="molecule type" value="Genomic_DNA"/>
</dbReference>
<organism evidence="1 2">
    <name type="scientific">candidate division WS6 bacterium GW2011_GWA2_37_6</name>
    <dbReference type="NCBI Taxonomy" id="1619087"/>
    <lineage>
        <taxon>Bacteria</taxon>
        <taxon>Candidatus Dojkabacteria</taxon>
    </lineage>
</organism>
<comment type="caution">
    <text evidence="1">The sequence shown here is derived from an EMBL/GenBank/DDBJ whole genome shotgun (WGS) entry which is preliminary data.</text>
</comment>